<proteinExistence type="predicted"/>
<dbReference type="Proteomes" id="UP001060085">
    <property type="component" value="Linkage Group LG01"/>
</dbReference>
<protein>
    <submittedName>
        <fullName evidence="1">Uncharacterized protein</fullName>
    </submittedName>
</protein>
<sequence>MKKKSISEDKIIEGQDVSKEKSREEKVKSGKKMSDQKKVSAMQEEKGVQQESFNEGQSVIGSIFTSLEKCECKKSVVSTKESKGKTKREILCLFVTLVGNLKVNPFTYEQALDVAHVLKCSSPYAYLEKQLLDSVHRINLCYHVLELLHDNLFFDHIIASFLSSCASICGVRFISTLDVLLKVVMLRELVGYLFLYLMFFMLSLKVYVYALECIVVQTSLILQCVNTILKIYLSRIHEGTLRSVENTGMRELQLLTKSLMGLGLTQDLVQVKVLLKLYKYPFKAELIQYNRLCVNVPLQKHFISFQVFGLHLM</sequence>
<reference evidence="2" key="1">
    <citation type="journal article" date="2023" name="Nat. Plants">
        <title>Single-cell RNA sequencing provides a high-resolution roadmap for understanding the multicellular compartmentation of specialized metabolism.</title>
        <authorList>
            <person name="Sun S."/>
            <person name="Shen X."/>
            <person name="Li Y."/>
            <person name="Li Y."/>
            <person name="Wang S."/>
            <person name="Li R."/>
            <person name="Zhang H."/>
            <person name="Shen G."/>
            <person name="Guo B."/>
            <person name="Wei J."/>
            <person name="Xu J."/>
            <person name="St-Pierre B."/>
            <person name="Chen S."/>
            <person name="Sun C."/>
        </authorList>
    </citation>
    <scope>NUCLEOTIDE SEQUENCE [LARGE SCALE GENOMIC DNA]</scope>
</reference>
<dbReference type="EMBL" id="CM044701">
    <property type="protein sequence ID" value="KAI5682506.1"/>
    <property type="molecule type" value="Genomic_DNA"/>
</dbReference>
<evidence type="ECO:0000313" key="2">
    <source>
        <dbReference type="Proteomes" id="UP001060085"/>
    </source>
</evidence>
<gene>
    <name evidence="1" type="ORF">M9H77_03734</name>
</gene>
<evidence type="ECO:0000313" key="1">
    <source>
        <dbReference type="EMBL" id="KAI5682506.1"/>
    </source>
</evidence>
<organism evidence="1 2">
    <name type="scientific">Catharanthus roseus</name>
    <name type="common">Madagascar periwinkle</name>
    <name type="synonym">Vinca rosea</name>
    <dbReference type="NCBI Taxonomy" id="4058"/>
    <lineage>
        <taxon>Eukaryota</taxon>
        <taxon>Viridiplantae</taxon>
        <taxon>Streptophyta</taxon>
        <taxon>Embryophyta</taxon>
        <taxon>Tracheophyta</taxon>
        <taxon>Spermatophyta</taxon>
        <taxon>Magnoliopsida</taxon>
        <taxon>eudicotyledons</taxon>
        <taxon>Gunneridae</taxon>
        <taxon>Pentapetalae</taxon>
        <taxon>asterids</taxon>
        <taxon>lamiids</taxon>
        <taxon>Gentianales</taxon>
        <taxon>Apocynaceae</taxon>
        <taxon>Rauvolfioideae</taxon>
        <taxon>Vinceae</taxon>
        <taxon>Catharanthinae</taxon>
        <taxon>Catharanthus</taxon>
    </lineage>
</organism>
<accession>A0ACC0CC40</accession>
<name>A0ACC0CC40_CATRO</name>
<comment type="caution">
    <text evidence="1">The sequence shown here is derived from an EMBL/GenBank/DDBJ whole genome shotgun (WGS) entry which is preliminary data.</text>
</comment>
<keyword evidence="2" id="KW-1185">Reference proteome</keyword>